<reference evidence="11" key="1">
    <citation type="submission" date="2020-04" db="EMBL/GenBank/DDBJ databases">
        <authorList>
            <person name="Zhang T."/>
        </authorList>
    </citation>
    <scope>NUCLEOTIDE SEQUENCE</scope>
    <source>
        <strain evidence="11">HKST-UBA14</strain>
    </source>
</reference>
<evidence type="ECO:0000256" key="1">
    <source>
        <dbReference type="ARBA" id="ARBA00011955"/>
    </source>
</evidence>
<comment type="caution">
    <text evidence="11">The sequence shown here is derived from an EMBL/GenBank/DDBJ whole genome shotgun (WGS) entry which is preliminary data.</text>
</comment>
<dbReference type="PANTHER" id="PTHR30040">
    <property type="entry name" value="THIAMINE BIOSYNTHESIS LIPOPROTEIN APBE"/>
    <property type="match status" value="1"/>
</dbReference>
<dbReference type="EC" id="2.7.1.180" evidence="1"/>
<evidence type="ECO:0000256" key="6">
    <source>
        <dbReference type="ARBA" id="ARBA00022827"/>
    </source>
</evidence>
<dbReference type="Gene3D" id="3.10.520.10">
    <property type="entry name" value="ApbE-like domains"/>
    <property type="match status" value="1"/>
</dbReference>
<evidence type="ECO:0000256" key="3">
    <source>
        <dbReference type="ARBA" id="ARBA00022630"/>
    </source>
</evidence>
<organism evidence="11 12">
    <name type="scientific">Candidatus Dojkabacteria bacterium</name>
    <dbReference type="NCBI Taxonomy" id="2099670"/>
    <lineage>
        <taxon>Bacteria</taxon>
        <taxon>Candidatus Dojkabacteria</taxon>
    </lineage>
</organism>
<keyword evidence="6" id="KW-0274">FAD</keyword>
<evidence type="ECO:0000256" key="10">
    <source>
        <dbReference type="PIRSR" id="PIRSR006268-2"/>
    </source>
</evidence>
<evidence type="ECO:0000313" key="12">
    <source>
        <dbReference type="Proteomes" id="UP000783287"/>
    </source>
</evidence>
<keyword evidence="3" id="KW-0285">Flavoprotein</keyword>
<evidence type="ECO:0000256" key="5">
    <source>
        <dbReference type="ARBA" id="ARBA00022723"/>
    </source>
</evidence>
<feature type="binding site" evidence="10">
    <location>
        <position position="155"/>
    </location>
    <ligand>
        <name>Mg(2+)</name>
        <dbReference type="ChEBI" id="CHEBI:18420"/>
    </ligand>
</feature>
<keyword evidence="5 10" id="KW-0479">Metal-binding</keyword>
<evidence type="ECO:0000256" key="7">
    <source>
        <dbReference type="ARBA" id="ARBA00022842"/>
    </source>
</evidence>
<dbReference type="GO" id="GO:0046872">
    <property type="term" value="F:metal ion binding"/>
    <property type="evidence" value="ECO:0007669"/>
    <property type="project" value="UniProtKB-KW"/>
</dbReference>
<feature type="binding site" evidence="10">
    <location>
        <position position="269"/>
    </location>
    <ligand>
        <name>Mg(2+)</name>
        <dbReference type="ChEBI" id="CHEBI:18420"/>
    </ligand>
</feature>
<evidence type="ECO:0000256" key="4">
    <source>
        <dbReference type="ARBA" id="ARBA00022679"/>
    </source>
</evidence>
<dbReference type="EMBL" id="JAGQLK010000101">
    <property type="protein sequence ID" value="MCA9383629.1"/>
    <property type="molecule type" value="Genomic_DNA"/>
</dbReference>
<dbReference type="PIRSF" id="PIRSF006268">
    <property type="entry name" value="ApbE"/>
    <property type="match status" value="1"/>
</dbReference>
<dbReference type="InterPro" id="IPR003374">
    <property type="entry name" value="ApbE-like_sf"/>
</dbReference>
<proteinExistence type="predicted"/>
<dbReference type="GO" id="GO:0016740">
    <property type="term" value="F:transferase activity"/>
    <property type="evidence" value="ECO:0007669"/>
    <property type="project" value="UniProtKB-KW"/>
</dbReference>
<evidence type="ECO:0000256" key="9">
    <source>
        <dbReference type="ARBA" id="ARBA00048540"/>
    </source>
</evidence>
<feature type="binding site" evidence="10">
    <location>
        <position position="273"/>
    </location>
    <ligand>
        <name>Mg(2+)</name>
        <dbReference type="ChEBI" id="CHEBI:18420"/>
    </ligand>
</feature>
<feature type="non-terminal residue" evidence="11">
    <location>
        <position position="297"/>
    </location>
</feature>
<keyword evidence="4 11" id="KW-0808">Transferase</keyword>
<dbReference type="Pfam" id="PF02424">
    <property type="entry name" value="ApbE"/>
    <property type="match status" value="1"/>
</dbReference>
<reference evidence="11" key="2">
    <citation type="journal article" date="2021" name="Microbiome">
        <title>Successional dynamics and alternative stable states in a saline activated sludge microbial community over 9 years.</title>
        <authorList>
            <person name="Wang Y."/>
            <person name="Ye J."/>
            <person name="Ju F."/>
            <person name="Liu L."/>
            <person name="Boyd J.A."/>
            <person name="Deng Y."/>
            <person name="Parks D.H."/>
            <person name="Jiang X."/>
            <person name="Yin X."/>
            <person name="Woodcroft B.J."/>
            <person name="Tyson G.W."/>
            <person name="Hugenholtz P."/>
            <person name="Polz M.F."/>
            <person name="Zhang T."/>
        </authorList>
    </citation>
    <scope>NUCLEOTIDE SEQUENCE</scope>
    <source>
        <strain evidence="11">HKST-UBA14</strain>
    </source>
</reference>
<protein>
    <recommendedName>
        <fullName evidence="2">FAD:protein FMN transferase</fullName>
        <ecNumber evidence="1">2.7.1.180</ecNumber>
    </recommendedName>
    <alternativeName>
        <fullName evidence="8">Flavin transferase</fullName>
    </alternativeName>
</protein>
<comment type="cofactor">
    <cofactor evidence="10">
        <name>Mg(2+)</name>
        <dbReference type="ChEBI" id="CHEBI:18420"/>
    </cofactor>
    <cofactor evidence="10">
        <name>Mn(2+)</name>
        <dbReference type="ChEBI" id="CHEBI:29035"/>
    </cofactor>
    <text evidence="10">Magnesium. Can also use manganese.</text>
</comment>
<dbReference type="Proteomes" id="UP000783287">
    <property type="component" value="Unassembled WGS sequence"/>
</dbReference>
<evidence type="ECO:0000256" key="2">
    <source>
        <dbReference type="ARBA" id="ARBA00016337"/>
    </source>
</evidence>
<gene>
    <name evidence="11" type="ORF">KC909_04635</name>
</gene>
<dbReference type="PANTHER" id="PTHR30040:SF2">
    <property type="entry name" value="FAD:PROTEIN FMN TRANSFERASE"/>
    <property type="match status" value="1"/>
</dbReference>
<keyword evidence="7 10" id="KW-0460">Magnesium</keyword>
<accession>A0A955L5X2</accession>
<sequence length="297" mass="33423">MKKFTEERVFMNTSISIQVYSDLGTVKTKEQLDRAFAMFDLVVKKYTRFDNSSELSKLNKSNGKLYKVSSEFFELIEYLLELSQITNGVFDPTVIDLLELYGYDKNQSYEQLEDPALLNKIKTYSLRRPTPSSIELHKKTSEVKLAKGQRIDLGSIGKGFAVDLAHSVLSESFKAFLINAGGDVRIKSDRSVKPTWTMDLYRAPLPNQAPIDDASWGQLELSGNISVAGSGGWVRRIKFFHHLLNPKTGLPQNIVSQTFTIADKAISADAWATILFLMGKNGTELASRNNIEYMIIM</sequence>
<dbReference type="InterPro" id="IPR024932">
    <property type="entry name" value="ApbE"/>
</dbReference>
<name>A0A955L5X2_9BACT</name>
<evidence type="ECO:0000256" key="8">
    <source>
        <dbReference type="ARBA" id="ARBA00031306"/>
    </source>
</evidence>
<dbReference type="AlphaFoldDB" id="A0A955L5X2"/>
<dbReference type="SUPFAM" id="SSF143631">
    <property type="entry name" value="ApbE-like"/>
    <property type="match status" value="1"/>
</dbReference>
<comment type="catalytic activity">
    <reaction evidence="9">
        <text>L-threonyl-[protein] + FAD = FMN-L-threonyl-[protein] + AMP + H(+)</text>
        <dbReference type="Rhea" id="RHEA:36847"/>
        <dbReference type="Rhea" id="RHEA-COMP:11060"/>
        <dbReference type="Rhea" id="RHEA-COMP:11061"/>
        <dbReference type="ChEBI" id="CHEBI:15378"/>
        <dbReference type="ChEBI" id="CHEBI:30013"/>
        <dbReference type="ChEBI" id="CHEBI:57692"/>
        <dbReference type="ChEBI" id="CHEBI:74257"/>
        <dbReference type="ChEBI" id="CHEBI:456215"/>
        <dbReference type="EC" id="2.7.1.180"/>
    </reaction>
</comment>
<evidence type="ECO:0000313" key="11">
    <source>
        <dbReference type="EMBL" id="MCA9383629.1"/>
    </source>
</evidence>